<dbReference type="CDD" id="cd24025">
    <property type="entry name" value="ASKHA_NBD_ParM_pCBH-like"/>
    <property type="match status" value="1"/>
</dbReference>
<reference evidence="3" key="1">
    <citation type="submission" date="2017-11" db="EMBL/GenBank/DDBJ databases">
        <title>Three new genomes from thermophilic consortium.</title>
        <authorList>
            <person name="Quaggio R."/>
            <person name="Amgarten D."/>
            <person name="Setubal J.C."/>
        </authorList>
    </citation>
    <scope>NUCLEOTIDE SEQUENCE</scope>
    <source>
        <strain evidence="3">ZCTH01-B2</strain>
    </source>
</reference>
<evidence type="ECO:0000313" key="4">
    <source>
        <dbReference type="Proteomes" id="UP000732377"/>
    </source>
</evidence>
<proteinExistence type="predicted"/>
<dbReference type="Pfam" id="PF17989">
    <property type="entry name" value="ALP_N"/>
    <property type="match status" value="1"/>
</dbReference>
<feature type="domain" description="Actin-like protein N-terminal" evidence="1">
    <location>
        <begin position="6"/>
        <end position="159"/>
    </location>
</feature>
<dbReference type="RefSeq" id="WP_273380604.1">
    <property type="nucleotide sequence ID" value="NZ_PIUK01000173.1"/>
</dbReference>
<dbReference type="InterPro" id="IPR049067">
    <property type="entry name" value="MreB-like_C"/>
</dbReference>
<dbReference type="Pfam" id="PF21522">
    <property type="entry name" value="MreB-like_C"/>
    <property type="match status" value="1"/>
</dbReference>
<name>A0A953IAE1_SYMTR</name>
<dbReference type="Gene3D" id="3.30.420.40">
    <property type="match status" value="2"/>
</dbReference>
<dbReference type="EMBL" id="PIUK01000173">
    <property type="protein sequence ID" value="MBY6277398.1"/>
    <property type="molecule type" value="Genomic_DNA"/>
</dbReference>
<dbReference type="InterPro" id="IPR043129">
    <property type="entry name" value="ATPase_NBD"/>
</dbReference>
<protein>
    <recommendedName>
        <fullName evidence="5">Actin-like protein N-terminal domain-containing protein</fullName>
    </recommendedName>
</protein>
<evidence type="ECO:0000259" key="1">
    <source>
        <dbReference type="Pfam" id="PF17989"/>
    </source>
</evidence>
<evidence type="ECO:0008006" key="5">
    <source>
        <dbReference type="Google" id="ProtNLM"/>
    </source>
</evidence>
<feature type="domain" description="Actin homologue MreB-like C-terminal" evidence="2">
    <location>
        <begin position="185"/>
        <end position="301"/>
    </location>
</feature>
<dbReference type="Proteomes" id="UP000732377">
    <property type="component" value="Unassembled WGS sequence"/>
</dbReference>
<evidence type="ECO:0000259" key="2">
    <source>
        <dbReference type="Pfam" id="PF21522"/>
    </source>
</evidence>
<dbReference type="SUPFAM" id="SSF53067">
    <property type="entry name" value="Actin-like ATPase domain"/>
    <property type="match status" value="2"/>
</dbReference>
<gene>
    <name evidence="3" type="ORF">CWE10_14520</name>
</gene>
<evidence type="ECO:0000313" key="3">
    <source>
        <dbReference type="EMBL" id="MBY6277398.1"/>
    </source>
</evidence>
<dbReference type="InterPro" id="IPR040607">
    <property type="entry name" value="ALP_N"/>
</dbReference>
<sequence length="351" mass="38625">MERLIGVDLGYGFVKATDGREGYLFASVVGDGSPYLPLRLASQETDPTDNLRVQIGDRVYHVGTLAVRQSRMAYRSLSVMRDEGNDLLVLFLTALSLFASEANTTFSVVTGLPPGRMHLADQFVRSVRGDHRVVRYRTGNPEELYLRVDRVTVVPQPLGTYWSQVLDARGQLAQQHPAADARVGIVDIGFRTTDLVTVEGGEYVPEQSRTVPTGLSAAYGAVANALLREYGIERENHALDEAIISGEIGVSGRRVDITGLREKAFEQLATKVLVEIRSTWQVADYDFLWFTGGGGLALQRYLVPQFPQASLIADPLTANSRGYLAWAHYIYGTGGAPWLERTPVNPQPRQG</sequence>
<comment type="caution">
    <text evidence="3">The sequence shown here is derived from an EMBL/GenBank/DDBJ whole genome shotgun (WGS) entry which is preliminary data.</text>
</comment>
<accession>A0A953IAE1</accession>
<organism evidence="3 4">
    <name type="scientific">Symbiobacterium thermophilum</name>
    <dbReference type="NCBI Taxonomy" id="2734"/>
    <lineage>
        <taxon>Bacteria</taxon>
        <taxon>Bacillati</taxon>
        <taxon>Bacillota</taxon>
        <taxon>Clostridia</taxon>
        <taxon>Eubacteriales</taxon>
        <taxon>Symbiobacteriaceae</taxon>
        <taxon>Symbiobacterium</taxon>
    </lineage>
</organism>
<dbReference type="AlphaFoldDB" id="A0A953IAE1"/>